<comment type="caution">
    <text evidence="16">The sequence shown here is derived from an EMBL/GenBank/DDBJ whole genome shotgun (WGS) entry which is preliminary data.</text>
</comment>
<sequence length="261" mass="27659">MLNTASAQVPEPIRVVVAGPNGRMGRAMMEGLPQQSGLHVVGGLSRKDDDEAIAAVLAAADVIVDFTHPATSPALLERALDAGVRPVIGTSGLAEEVLELVDGKAREQGIGAVWAPHFRLAAVLMIRFAGIAARYLDHVEIIEAHHSTKADAPSGVARTMARMMRDVRGSDFVDPTVEKETLDGVRGGVHGGVRVHSIRVPDIVGWHEVMFSGDQEQLTIRHHETGRESYVPAVAAAVQKTMAPGVIGLVRGYDAVIGLAD</sequence>
<keyword evidence="7" id="KW-0520">NAD</keyword>
<dbReference type="Gene3D" id="3.40.50.720">
    <property type="entry name" value="NAD(P)-binding Rossmann-like Domain"/>
    <property type="match status" value="1"/>
</dbReference>
<evidence type="ECO:0000256" key="5">
    <source>
        <dbReference type="ARBA" id="ARBA00022915"/>
    </source>
</evidence>
<evidence type="ECO:0000256" key="11">
    <source>
        <dbReference type="ARBA" id="ARBA00049080"/>
    </source>
</evidence>
<dbReference type="RefSeq" id="WP_167215942.1">
    <property type="nucleotide sequence ID" value="NZ_JAASRO010000001.1"/>
</dbReference>
<dbReference type="FunFam" id="3.30.360.10:FF:000009">
    <property type="entry name" value="4-hydroxy-tetrahydrodipicolinate reductase"/>
    <property type="match status" value="1"/>
</dbReference>
<comment type="catalytic activity">
    <reaction evidence="11">
        <text>(S)-2,3,4,5-tetrahydrodipicolinate + NADP(+) + H2O = (2S,4S)-4-hydroxy-2,3,4,5-tetrahydrodipicolinate + NADPH + H(+)</text>
        <dbReference type="Rhea" id="RHEA:35331"/>
        <dbReference type="ChEBI" id="CHEBI:15377"/>
        <dbReference type="ChEBI" id="CHEBI:15378"/>
        <dbReference type="ChEBI" id="CHEBI:16845"/>
        <dbReference type="ChEBI" id="CHEBI:57783"/>
        <dbReference type="ChEBI" id="CHEBI:58349"/>
        <dbReference type="ChEBI" id="CHEBI:67139"/>
        <dbReference type="EC" id="1.17.1.8"/>
    </reaction>
</comment>
<evidence type="ECO:0000256" key="9">
    <source>
        <dbReference type="ARBA" id="ARBA00037922"/>
    </source>
</evidence>
<dbReference type="GO" id="GO:0019877">
    <property type="term" value="P:diaminopimelate biosynthetic process"/>
    <property type="evidence" value="ECO:0007669"/>
    <property type="project" value="UniProtKB-KW"/>
</dbReference>
<dbReference type="InterPro" id="IPR023940">
    <property type="entry name" value="DHDPR_bac"/>
</dbReference>
<keyword evidence="8" id="KW-0457">Lysine biosynthesis</keyword>
<keyword evidence="17" id="KW-1185">Reference proteome</keyword>
<comment type="similarity">
    <text evidence="1">Belongs to the DapB family.</text>
</comment>
<dbReference type="SUPFAM" id="SSF51735">
    <property type="entry name" value="NAD(P)-binding Rossmann-fold domains"/>
    <property type="match status" value="1"/>
</dbReference>
<dbReference type="SUPFAM" id="SSF55347">
    <property type="entry name" value="Glyceraldehyde-3-phosphate dehydrogenase-like, C-terminal domain"/>
    <property type="match status" value="1"/>
</dbReference>
<evidence type="ECO:0000259" key="14">
    <source>
        <dbReference type="Pfam" id="PF01113"/>
    </source>
</evidence>
<evidence type="ECO:0000256" key="3">
    <source>
        <dbReference type="ARBA" id="ARBA00022605"/>
    </source>
</evidence>
<dbReference type="Pfam" id="PF05173">
    <property type="entry name" value="DapB_C"/>
    <property type="match status" value="1"/>
</dbReference>
<evidence type="ECO:0000256" key="4">
    <source>
        <dbReference type="ARBA" id="ARBA00022857"/>
    </source>
</evidence>
<keyword evidence="6 16" id="KW-0560">Oxidoreductase</keyword>
<keyword evidence="2" id="KW-0963">Cytoplasm</keyword>
<evidence type="ECO:0000256" key="6">
    <source>
        <dbReference type="ARBA" id="ARBA00023002"/>
    </source>
</evidence>
<gene>
    <name evidence="16" type="ORF">BJY22_007158</name>
</gene>
<dbReference type="Pfam" id="PF01113">
    <property type="entry name" value="DapB_N"/>
    <property type="match status" value="1"/>
</dbReference>
<comment type="pathway">
    <text evidence="9">Amino-acid biosynthesis; L-lysine biosynthesis via DAP pathway; (S)-tetrahydrodipicolinate from L-aspartate: step 4/4.</text>
</comment>
<dbReference type="CDD" id="cd02274">
    <property type="entry name" value="DHDPR_N"/>
    <property type="match status" value="1"/>
</dbReference>
<dbReference type="PANTHER" id="PTHR20836:SF0">
    <property type="entry name" value="4-HYDROXY-TETRAHYDRODIPICOLINATE REDUCTASE 1, CHLOROPLASTIC-RELATED"/>
    <property type="match status" value="1"/>
</dbReference>
<evidence type="ECO:0000256" key="1">
    <source>
        <dbReference type="ARBA" id="ARBA00006642"/>
    </source>
</evidence>
<dbReference type="PIRSF" id="PIRSF000161">
    <property type="entry name" value="DHPR"/>
    <property type="match status" value="1"/>
</dbReference>
<evidence type="ECO:0000256" key="13">
    <source>
        <dbReference type="NCBIfam" id="TIGR00036"/>
    </source>
</evidence>
<feature type="domain" description="Dihydrodipicolinate reductase N-terminal" evidence="14">
    <location>
        <begin position="13"/>
        <end position="118"/>
    </location>
</feature>
<dbReference type="InterPro" id="IPR022663">
    <property type="entry name" value="DapB_C"/>
</dbReference>
<evidence type="ECO:0000256" key="12">
    <source>
        <dbReference type="ARBA" id="ARBA00049396"/>
    </source>
</evidence>
<dbReference type="EC" id="1.17.1.8" evidence="10 13"/>
<evidence type="ECO:0000259" key="15">
    <source>
        <dbReference type="Pfam" id="PF05173"/>
    </source>
</evidence>
<name>A0A7X5VII1_9ACTN</name>
<evidence type="ECO:0000313" key="16">
    <source>
        <dbReference type="EMBL" id="NIK61441.1"/>
    </source>
</evidence>
<reference evidence="16 17" key="1">
    <citation type="submission" date="2020-03" db="EMBL/GenBank/DDBJ databases">
        <title>Sequencing the genomes of 1000 actinobacteria strains.</title>
        <authorList>
            <person name="Klenk H.-P."/>
        </authorList>
    </citation>
    <scope>NUCLEOTIDE SEQUENCE [LARGE SCALE GENOMIC DNA]</scope>
    <source>
        <strain evidence="16 17">DSM 45490</strain>
    </source>
</reference>
<dbReference type="InterPro" id="IPR036291">
    <property type="entry name" value="NAD(P)-bd_dom_sf"/>
</dbReference>
<dbReference type="Proteomes" id="UP000555407">
    <property type="component" value="Unassembled WGS sequence"/>
</dbReference>
<dbReference type="GO" id="GO:0008839">
    <property type="term" value="F:4-hydroxy-tetrahydrodipicolinate reductase"/>
    <property type="evidence" value="ECO:0007669"/>
    <property type="project" value="UniProtKB-UniRule"/>
</dbReference>
<evidence type="ECO:0000256" key="8">
    <source>
        <dbReference type="ARBA" id="ARBA00023154"/>
    </source>
</evidence>
<feature type="domain" description="Dihydrodipicolinate reductase C-terminal" evidence="15">
    <location>
        <begin position="122"/>
        <end position="247"/>
    </location>
</feature>
<keyword evidence="3" id="KW-0028">Amino-acid biosynthesis</keyword>
<dbReference type="GO" id="GO:0005829">
    <property type="term" value="C:cytosol"/>
    <property type="evidence" value="ECO:0007669"/>
    <property type="project" value="TreeGrafter"/>
</dbReference>
<evidence type="ECO:0000256" key="2">
    <source>
        <dbReference type="ARBA" id="ARBA00022490"/>
    </source>
</evidence>
<dbReference type="NCBIfam" id="TIGR00036">
    <property type="entry name" value="dapB"/>
    <property type="match status" value="1"/>
</dbReference>
<accession>A0A7X5VII1</accession>
<dbReference type="AlphaFoldDB" id="A0A7X5VII1"/>
<dbReference type="PANTHER" id="PTHR20836">
    <property type="entry name" value="DIHYDRODIPICOLINATE REDUCTASE"/>
    <property type="match status" value="1"/>
</dbReference>
<evidence type="ECO:0000313" key="17">
    <source>
        <dbReference type="Proteomes" id="UP000555407"/>
    </source>
</evidence>
<comment type="catalytic activity">
    <reaction evidence="12">
        <text>(S)-2,3,4,5-tetrahydrodipicolinate + NAD(+) + H2O = (2S,4S)-4-hydroxy-2,3,4,5-tetrahydrodipicolinate + NADH + H(+)</text>
        <dbReference type="Rhea" id="RHEA:35323"/>
        <dbReference type="ChEBI" id="CHEBI:15377"/>
        <dbReference type="ChEBI" id="CHEBI:15378"/>
        <dbReference type="ChEBI" id="CHEBI:16845"/>
        <dbReference type="ChEBI" id="CHEBI:57540"/>
        <dbReference type="ChEBI" id="CHEBI:57945"/>
        <dbReference type="ChEBI" id="CHEBI:67139"/>
        <dbReference type="EC" id="1.17.1.8"/>
    </reaction>
</comment>
<keyword evidence="4" id="KW-0521">NADP</keyword>
<proteinExistence type="inferred from homology"/>
<dbReference type="Gene3D" id="3.30.360.10">
    <property type="entry name" value="Dihydrodipicolinate Reductase, domain 2"/>
    <property type="match status" value="1"/>
</dbReference>
<evidence type="ECO:0000256" key="10">
    <source>
        <dbReference type="ARBA" id="ARBA00038983"/>
    </source>
</evidence>
<organism evidence="16 17">
    <name type="scientific">Kribbella shirazensis</name>
    <dbReference type="NCBI Taxonomy" id="1105143"/>
    <lineage>
        <taxon>Bacteria</taxon>
        <taxon>Bacillati</taxon>
        <taxon>Actinomycetota</taxon>
        <taxon>Actinomycetes</taxon>
        <taxon>Propionibacteriales</taxon>
        <taxon>Kribbellaceae</taxon>
        <taxon>Kribbella</taxon>
    </lineage>
</organism>
<protein>
    <recommendedName>
        <fullName evidence="10 13">4-hydroxy-tetrahydrodipicolinate reductase</fullName>
        <ecNumber evidence="10 13">1.17.1.8</ecNumber>
    </recommendedName>
</protein>
<keyword evidence="5" id="KW-0220">Diaminopimelate biosynthesis</keyword>
<evidence type="ECO:0000256" key="7">
    <source>
        <dbReference type="ARBA" id="ARBA00023027"/>
    </source>
</evidence>
<dbReference type="GO" id="GO:0009089">
    <property type="term" value="P:lysine biosynthetic process via diaminopimelate"/>
    <property type="evidence" value="ECO:0007669"/>
    <property type="project" value="UniProtKB-UniRule"/>
</dbReference>
<dbReference type="InterPro" id="IPR000846">
    <property type="entry name" value="DapB_N"/>
</dbReference>
<dbReference type="EMBL" id="JAASRO010000001">
    <property type="protein sequence ID" value="NIK61441.1"/>
    <property type="molecule type" value="Genomic_DNA"/>
</dbReference>